<accession>A0A3L9L4U8</accession>
<proteinExistence type="predicted"/>
<dbReference type="InterPro" id="IPR029068">
    <property type="entry name" value="Glyas_Bleomycin-R_OHBP_Dase"/>
</dbReference>
<keyword evidence="3" id="KW-1185">Reference proteome</keyword>
<dbReference type="PANTHER" id="PTHR36113">
    <property type="entry name" value="LYASE, PUTATIVE-RELATED-RELATED"/>
    <property type="match status" value="1"/>
</dbReference>
<feature type="domain" description="VOC" evidence="1">
    <location>
        <begin position="3"/>
        <end position="128"/>
    </location>
</feature>
<evidence type="ECO:0000313" key="2">
    <source>
        <dbReference type="EMBL" id="RLY94036.1"/>
    </source>
</evidence>
<dbReference type="SUPFAM" id="SSF54593">
    <property type="entry name" value="Glyoxalase/Bleomycin resistance protein/Dihydroxybiphenyl dioxygenase"/>
    <property type="match status" value="1"/>
</dbReference>
<organism evidence="2 3">
    <name type="scientific">Kocuria tytonicola</name>
    <dbReference type="NCBI Taxonomy" id="2055946"/>
    <lineage>
        <taxon>Bacteria</taxon>
        <taxon>Bacillati</taxon>
        <taxon>Actinomycetota</taxon>
        <taxon>Actinomycetes</taxon>
        <taxon>Micrococcales</taxon>
        <taxon>Micrococcaceae</taxon>
        <taxon>Kocuria</taxon>
    </lineage>
</organism>
<dbReference type="InterPro" id="IPR037523">
    <property type="entry name" value="VOC_core"/>
</dbReference>
<gene>
    <name evidence="2" type="ORF">EAE32_02000</name>
</gene>
<name>A0A3L9L4U8_9MICC</name>
<comment type="caution">
    <text evidence="2">The sequence shown here is derived from an EMBL/GenBank/DDBJ whole genome shotgun (WGS) entry which is preliminary data.</text>
</comment>
<sequence length="130" mass="14303">MTGFHHVEVWVADLVQARSEWGWLLDELGFSKSGEWVEGESWSAGGAYLTLTTSPNLSGTVHDRRAPGVNHLAFVAGQPERVDEIMRVAPQNGWRPLYQERYPHAGGSGHYAGWLENSAGFKAELVAVQA</sequence>
<dbReference type="Proteomes" id="UP000277871">
    <property type="component" value="Unassembled WGS sequence"/>
</dbReference>
<dbReference type="Pfam" id="PF13669">
    <property type="entry name" value="Glyoxalase_4"/>
    <property type="match status" value="1"/>
</dbReference>
<dbReference type="RefSeq" id="WP_121864021.1">
    <property type="nucleotide sequence ID" value="NZ_RDEX01000001.1"/>
</dbReference>
<dbReference type="PANTHER" id="PTHR36113:SF6">
    <property type="entry name" value="FOSFOMYCIN RESISTANCE PROTEIN FOSX"/>
    <property type="match status" value="1"/>
</dbReference>
<dbReference type="Gene3D" id="3.10.180.10">
    <property type="entry name" value="2,3-Dihydroxybiphenyl 1,2-Dioxygenase, domain 1"/>
    <property type="match status" value="1"/>
</dbReference>
<reference evidence="2 3" key="1">
    <citation type="submission" date="2018-10" db="EMBL/GenBank/DDBJ databases">
        <title>Kocuria tytonicola, new bacteria from the preen glands of American barn owls (Tyto furcata).</title>
        <authorList>
            <person name="Braun M.S."/>
            <person name="Wang E."/>
            <person name="Zimmermann S."/>
            <person name="Boutin S."/>
            <person name="Wagner H."/>
            <person name="Wink M."/>
        </authorList>
    </citation>
    <scope>NUCLEOTIDE SEQUENCE [LARGE SCALE GENOMIC DNA]</scope>
    <source>
        <strain evidence="2 3">473</strain>
    </source>
</reference>
<dbReference type="AlphaFoldDB" id="A0A3L9L4U8"/>
<dbReference type="EMBL" id="RDEX01000001">
    <property type="protein sequence ID" value="RLY94036.1"/>
    <property type="molecule type" value="Genomic_DNA"/>
</dbReference>
<protein>
    <submittedName>
        <fullName evidence="2">Glyoxalase</fullName>
    </submittedName>
</protein>
<evidence type="ECO:0000313" key="3">
    <source>
        <dbReference type="Proteomes" id="UP000277871"/>
    </source>
</evidence>
<evidence type="ECO:0000259" key="1">
    <source>
        <dbReference type="PROSITE" id="PS51819"/>
    </source>
</evidence>
<dbReference type="InterPro" id="IPR051332">
    <property type="entry name" value="Fosfomycin_Res_Enzymes"/>
</dbReference>
<dbReference type="PROSITE" id="PS51819">
    <property type="entry name" value="VOC"/>
    <property type="match status" value="1"/>
</dbReference>